<keyword evidence="2" id="KW-1185">Reference proteome</keyword>
<sequence>MPRTLDSLPMELLTTICDHVADHRPSLVSVSLVSHKMRTAVAHKLFSIVHMRGPTEADFVRQVLHFPKIAKDNVRQVVVYNFTPQQQWNKSVPWGQHHAQPVPDKTGPDLTPRHSFFGAERLGMFAPEFPSRSTHFLLWPGSIPENTAVTYQLFANVLKELSKLSDLRWKNWDELPGCVLHALHAKSRKPKLHMDIFHFSTLDGLVGPGNLLAISPCLHSMVIRHPDPFSVSRATALTEIMRRFARLAPNLKNIALQAIDEPWDEPNNPYYPQALMRWRQEEQHCKTNRHGKPPMLSLESINIQWFLVGLDSGTHDGAVWVGMNDFSALRALSIDHPLSLASLQFLARNKTLTSLESLSLEWNYALDPLVMEELKHLFQNLGQIASIKKLAVHPRSDLPKGLLQAIIESTGKSLRVLCLHRWDCCSLWFNGVSDDEIYLLRKGLPNLEELTIRINRKFGFPEEVAIYEELGKFPKLKHVSLALDVFAGALCLSKEHKKDYVFAALQETVFLSTVANACLDKYLAHSIYEFINRAKLKTGNRLETLKLKVVGLSTFSSRGGFPRDGAKMRTLEIIGRECQISADLNVDNPHKLHFSRSVVQKARGVVDGHTKALLRSQWPRSEREEPYDWEQYIRGMPHIARY</sequence>
<evidence type="ECO:0000313" key="1">
    <source>
        <dbReference type="EMBL" id="KAF2672237.1"/>
    </source>
</evidence>
<accession>A0A6A6ULA5</accession>
<dbReference type="OrthoDB" id="3861002at2759"/>
<gene>
    <name evidence="1" type="ORF">BT63DRAFT_438073</name>
</gene>
<name>A0A6A6ULA5_9PEZI</name>
<dbReference type="EMBL" id="MU004232">
    <property type="protein sequence ID" value="KAF2672237.1"/>
    <property type="molecule type" value="Genomic_DNA"/>
</dbReference>
<dbReference type="SUPFAM" id="SSF52047">
    <property type="entry name" value="RNI-like"/>
    <property type="match status" value="1"/>
</dbReference>
<organism evidence="1 2">
    <name type="scientific">Microthyrium microscopicum</name>
    <dbReference type="NCBI Taxonomy" id="703497"/>
    <lineage>
        <taxon>Eukaryota</taxon>
        <taxon>Fungi</taxon>
        <taxon>Dikarya</taxon>
        <taxon>Ascomycota</taxon>
        <taxon>Pezizomycotina</taxon>
        <taxon>Dothideomycetes</taxon>
        <taxon>Dothideomycetes incertae sedis</taxon>
        <taxon>Microthyriales</taxon>
        <taxon>Microthyriaceae</taxon>
        <taxon>Microthyrium</taxon>
    </lineage>
</organism>
<dbReference type="AlphaFoldDB" id="A0A6A6ULA5"/>
<dbReference type="Proteomes" id="UP000799302">
    <property type="component" value="Unassembled WGS sequence"/>
</dbReference>
<reference evidence="1" key="1">
    <citation type="journal article" date="2020" name="Stud. Mycol.">
        <title>101 Dothideomycetes genomes: a test case for predicting lifestyles and emergence of pathogens.</title>
        <authorList>
            <person name="Haridas S."/>
            <person name="Albert R."/>
            <person name="Binder M."/>
            <person name="Bloem J."/>
            <person name="Labutti K."/>
            <person name="Salamov A."/>
            <person name="Andreopoulos B."/>
            <person name="Baker S."/>
            <person name="Barry K."/>
            <person name="Bills G."/>
            <person name="Bluhm B."/>
            <person name="Cannon C."/>
            <person name="Castanera R."/>
            <person name="Culley D."/>
            <person name="Daum C."/>
            <person name="Ezra D."/>
            <person name="Gonzalez J."/>
            <person name="Henrissat B."/>
            <person name="Kuo A."/>
            <person name="Liang C."/>
            <person name="Lipzen A."/>
            <person name="Lutzoni F."/>
            <person name="Magnuson J."/>
            <person name="Mondo S."/>
            <person name="Nolan M."/>
            <person name="Ohm R."/>
            <person name="Pangilinan J."/>
            <person name="Park H.-J."/>
            <person name="Ramirez L."/>
            <person name="Alfaro M."/>
            <person name="Sun H."/>
            <person name="Tritt A."/>
            <person name="Yoshinaga Y."/>
            <person name="Zwiers L.-H."/>
            <person name="Turgeon B."/>
            <person name="Goodwin S."/>
            <person name="Spatafora J."/>
            <person name="Crous P."/>
            <person name="Grigoriev I."/>
        </authorList>
    </citation>
    <scope>NUCLEOTIDE SEQUENCE</scope>
    <source>
        <strain evidence="1">CBS 115976</strain>
    </source>
</reference>
<proteinExistence type="predicted"/>
<dbReference type="Gene3D" id="3.80.10.10">
    <property type="entry name" value="Ribonuclease Inhibitor"/>
    <property type="match status" value="1"/>
</dbReference>
<evidence type="ECO:0000313" key="2">
    <source>
        <dbReference type="Proteomes" id="UP000799302"/>
    </source>
</evidence>
<evidence type="ECO:0008006" key="3">
    <source>
        <dbReference type="Google" id="ProtNLM"/>
    </source>
</evidence>
<dbReference type="InterPro" id="IPR032675">
    <property type="entry name" value="LRR_dom_sf"/>
</dbReference>
<protein>
    <recommendedName>
        <fullName evidence="3">F-box domain-containing protein</fullName>
    </recommendedName>
</protein>